<comment type="subcellular location">
    <subcellularLocation>
        <location evidence="2">Cytoplasm</location>
    </subcellularLocation>
</comment>
<dbReference type="PROSITE" id="PS50059">
    <property type="entry name" value="FKBP_PPIASE"/>
    <property type="match status" value="1"/>
</dbReference>
<dbReference type="GO" id="GO:0042026">
    <property type="term" value="P:protein refolding"/>
    <property type="evidence" value="ECO:0007669"/>
    <property type="project" value="UniProtKB-ARBA"/>
</dbReference>
<evidence type="ECO:0000256" key="6">
    <source>
        <dbReference type="ARBA" id="ARBA00023186"/>
    </source>
</evidence>
<keyword evidence="5 9" id="KW-0697">Rotamase</keyword>
<comment type="caution">
    <text evidence="12">The sequence shown here is derived from an EMBL/GenBank/DDBJ whole genome shotgun (WGS) entry which is preliminary data.</text>
</comment>
<dbReference type="Proteomes" id="UP000632828">
    <property type="component" value="Unassembled WGS sequence"/>
</dbReference>
<evidence type="ECO:0000256" key="4">
    <source>
        <dbReference type="ARBA" id="ARBA00022490"/>
    </source>
</evidence>
<evidence type="ECO:0000256" key="8">
    <source>
        <dbReference type="ARBA" id="ARBA00037071"/>
    </source>
</evidence>
<protein>
    <recommendedName>
        <fullName evidence="10">Peptidyl-prolyl cis-trans isomerase</fullName>
        <ecNumber evidence="10">5.2.1.8</ecNumber>
    </recommendedName>
</protein>
<keyword evidence="4" id="KW-0963">Cytoplasm</keyword>
<dbReference type="PANTHER" id="PTHR47861">
    <property type="entry name" value="FKBP-TYPE PEPTIDYL-PROLYL CIS-TRANS ISOMERASE SLYD"/>
    <property type="match status" value="1"/>
</dbReference>
<proteinExistence type="inferred from homology"/>
<dbReference type="Pfam" id="PF00254">
    <property type="entry name" value="FKBP_C"/>
    <property type="match status" value="1"/>
</dbReference>
<dbReference type="InterPro" id="IPR046357">
    <property type="entry name" value="PPIase_dom_sf"/>
</dbReference>
<name>A0A8J6QX06_9BACT</name>
<evidence type="ECO:0000256" key="5">
    <source>
        <dbReference type="ARBA" id="ARBA00023110"/>
    </source>
</evidence>
<evidence type="ECO:0000259" key="11">
    <source>
        <dbReference type="PROSITE" id="PS50059"/>
    </source>
</evidence>
<evidence type="ECO:0000313" key="12">
    <source>
        <dbReference type="EMBL" id="MBD1399717.1"/>
    </source>
</evidence>
<dbReference type="EMBL" id="JACWUN010000003">
    <property type="protein sequence ID" value="MBD1399717.1"/>
    <property type="molecule type" value="Genomic_DNA"/>
</dbReference>
<evidence type="ECO:0000256" key="10">
    <source>
        <dbReference type="RuleBase" id="RU003915"/>
    </source>
</evidence>
<keyword evidence="6" id="KW-0143">Chaperone</keyword>
<dbReference type="InterPro" id="IPR001179">
    <property type="entry name" value="PPIase_FKBP_dom"/>
</dbReference>
<dbReference type="GO" id="GO:0005737">
    <property type="term" value="C:cytoplasm"/>
    <property type="evidence" value="ECO:0007669"/>
    <property type="project" value="UniProtKB-SubCell"/>
</dbReference>
<evidence type="ECO:0000256" key="7">
    <source>
        <dbReference type="ARBA" id="ARBA00023235"/>
    </source>
</evidence>
<comment type="similarity">
    <text evidence="3 10">Belongs to the FKBP-type PPIase family.</text>
</comment>
<comment type="catalytic activity">
    <reaction evidence="1 9 10">
        <text>[protein]-peptidylproline (omega=180) = [protein]-peptidylproline (omega=0)</text>
        <dbReference type="Rhea" id="RHEA:16237"/>
        <dbReference type="Rhea" id="RHEA-COMP:10747"/>
        <dbReference type="Rhea" id="RHEA-COMP:10748"/>
        <dbReference type="ChEBI" id="CHEBI:83833"/>
        <dbReference type="ChEBI" id="CHEBI:83834"/>
        <dbReference type="EC" id="5.2.1.8"/>
    </reaction>
</comment>
<dbReference type="EC" id="5.2.1.8" evidence="10"/>
<dbReference type="SUPFAM" id="SSF54534">
    <property type="entry name" value="FKBP-like"/>
    <property type="match status" value="1"/>
</dbReference>
<evidence type="ECO:0000256" key="1">
    <source>
        <dbReference type="ARBA" id="ARBA00000971"/>
    </source>
</evidence>
<dbReference type="AlphaFoldDB" id="A0A8J6QX06"/>
<feature type="domain" description="PPIase FKBP-type" evidence="11">
    <location>
        <begin position="13"/>
        <end position="94"/>
    </location>
</feature>
<keyword evidence="13" id="KW-1185">Reference proteome</keyword>
<evidence type="ECO:0000256" key="2">
    <source>
        <dbReference type="ARBA" id="ARBA00004496"/>
    </source>
</evidence>
<keyword evidence="7 9" id="KW-0413">Isomerase</keyword>
<dbReference type="PANTHER" id="PTHR47861:SF3">
    <property type="entry name" value="FKBP-TYPE PEPTIDYL-PROLYL CIS-TRANS ISOMERASE SLYD"/>
    <property type="match status" value="1"/>
</dbReference>
<evidence type="ECO:0000313" key="13">
    <source>
        <dbReference type="Proteomes" id="UP000632828"/>
    </source>
</evidence>
<dbReference type="Gene3D" id="3.10.50.40">
    <property type="match status" value="1"/>
</dbReference>
<sequence length="149" mass="16229">MTTPDKNTIAAVGNRVTLHYIGTLDNGAIFDSRDSDDPLTFVVGDGTLFPALEQEICTMHCGQTRNILIPANKAYGPRSNDNLLKIERSQFPPDKIPEPGKLLTITFSDGEQRIMRIMGCDDSSVTLDANHPLAGCDLTFALTLVAIDH</sequence>
<gene>
    <name evidence="12" type="ORF">ICT70_03445</name>
</gene>
<dbReference type="RefSeq" id="WP_191153993.1">
    <property type="nucleotide sequence ID" value="NZ_JACWUN010000003.1"/>
</dbReference>
<reference evidence="12" key="1">
    <citation type="submission" date="2020-09" db="EMBL/GenBank/DDBJ databases">
        <title>Pelobacter alkaliphilus sp. nov., a novel anaerobic arsenate-reducing bacterium from terrestrial mud volcano.</title>
        <authorList>
            <person name="Khomyakova M.A."/>
            <person name="Merkel A.Y."/>
            <person name="Slobodkin A.I."/>
        </authorList>
    </citation>
    <scope>NUCLEOTIDE SEQUENCE</scope>
    <source>
        <strain evidence="12">M08fum</strain>
    </source>
</reference>
<dbReference type="GO" id="GO:0003755">
    <property type="term" value="F:peptidyl-prolyl cis-trans isomerase activity"/>
    <property type="evidence" value="ECO:0007669"/>
    <property type="project" value="UniProtKB-UniRule"/>
</dbReference>
<comment type="function">
    <text evidence="8">Also involved in hydrogenase metallocenter assembly, probably by participating in the nickel insertion step. This function in hydrogenase biosynthesis requires chaperone activity and the presence of the metal-binding domain, but not PPIase activity.</text>
</comment>
<organism evidence="12 13">
    <name type="scientific">Pelovirga terrestris</name>
    <dbReference type="NCBI Taxonomy" id="2771352"/>
    <lineage>
        <taxon>Bacteria</taxon>
        <taxon>Pseudomonadati</taxon>
        <taxon>Thermodesulfobacteriota</taxon>
        <taxon>Desulfuromonadia</taxon>
        <taxon>Geobacterales</taxon>
        <taxon>Geobacteraceae</taxon>
        <taxon>Pelovirga</taxon>
    </lineage>
</organism>
<accession>A0A8J6QX06</accession>
<evidence type="ECO:0000256" key="9">
    <source>
        <dbReference type="PROSITE-ProRule" id="PRU00277"/>
    </source>
</evidence>
<evidence type="ECO:0000256" key="3">
    <source>
        <dbReference type="ARBA" id="ARBA00006577"/>
    </source>
</evidence>